<accession>A0A1U7XQ52</accession>
<name>A0A1U7XQ52_NICSY</name>
<keyword evidence="1" id="KW-0175">Coiled coil</keyword>
<proteinExistence type="predicted"/>
<sequence>MKIAAENPARNGKYEKLINSLRQKVCDYGSYLKKTEGELAKARAKLAKNAKERASFVQQLKEKYDKGIMGLKKKINTFESEMTKQAKNFKAEREHCYALMSQLEEDLQQLQEQNHTATQVLEARSQ</sequence>
<feature type="coiled-coil region" evidence="1">
    <location>
        <begin position="93"/>
        <end position="120"/>
    </location>
</feature>
<evidence type="ECO:0000313" key="3">
    <source>
        <dbReference type="RefSeq" id="XP_009794212.1"/>
    </source>
</evidence>
<dbReference type="GeneID" id="104241011"/>
<evidence type="ECO:0000256" key="1">
    <source>
        <dbReference type="SAM" id="Coils"/>
    </source>
</evidence>
<keyword evidence="2" id="KW-1185">Reference proteome</keyword>
<organism evidence="2 3">
    <name type="scientific">Nicotiana sylvestris</name>
    <name type="common">Wood tobacco</name>
    <name type="synonym">South American tobacco</name>
    <dbReference type="NCBI Taxonomy" id="4096"/>
    <lineage>
        <taxon>Eukaryota</taxon>
        <taxon>Viridiplantae</taxon>
        <taxon>Streptophyta</taxon>
        <taxon>Embryophyta</taxon>
        <taxon>Tracheophyta</taxon>
        <taxon>Spermatophyta</taxon>
        <taxon>Magnoliopsida</taxon>
        <taxon>eudicotyledons</taxon>
        <taxon>Gunneridae</taxon>
        <taxon>Pentapetalae</taxon>
        <taxon>asterids</taxon>
        <taxon>lamiids</taxon>
        <taxon>Solanales</taxon>
        <taxon>Solanaceae</taxon>
        <taxon>Nicotianoideae</taxon>
        <taxon>Nicotianeae</taxon>
        <taxon>Nicotiana</taxon>
    </lineage>
</organism>
<reference evidence="3" key="2">
    <citation type="submission" date="2025-08" db="UniProtKB">
        <authorList>
            <consortium name="RefSeq"/>
        </authorList>
    </citation>
    <scope>IDENTIFICATION</scope>
    <source>
        <tissue evidence="3">Leaf</tissue>
    </source>
</reference>
<gene>
    <name evidence="3" type="primary">LOC104241011</name>
</gene>
<dbReference type="AlphaFoldDB" id="A0A1U7XQ52"/>
<dbReference type="KEGG" id="nsy:104241011"/>
<dbReference type="RefSeq" id="XP_009794212.1">
    <property type="nucleotide sequence ID" value="XM_009795910.1"/>
</dbReference>
<reference evidence="2" key="1">
    <citation type="journal article" date="2013" name="Genome Biol.">
        <title>Reference genomes and transcriptomes of Nicotiana sylvestris and Nicotiana tomentosiformis.</title>
        <authorList>
            <person name="Sierro N."/>
            <person name="Battey J.N."/>
            <person name="Ouadi S."/>
            <person name="Bovet L."/>
            <person name="Goepfert S."/>
            <person name="Bakaher N."/>
            <person name="Peitsch M.C."/>
            <person name="Ivanov N.V."/>
        </authorList>
    </citation>
    <scope>NUCLEOTIDE SEQUENCE [LARGE SCALE GENOMIC DNA]</scope>
</reference>
<dbReference type="Proteomes" id="UP000189701">
    <property type="component" value="Unplaced"/>
</dbReference>
<protein>
    <submittedName>
        <fullName evidence="3">Uncharacterized protein LOC104241011</fullName>
    </submittedName>
</protein>
<evidence type="ECO:0000313" key="2">
    <source>
        <dbReference type="Proteomes" id="UP000189701"/>
    </source>
</evidence>